<dbReference type="OrthoDB" id="1121314at2"/>
<evidence type="ECO:0000313" key="2">
    <source>
        <dbReference type="EMBL" id="SDL89226.1"/>
    </source>
</evidence>
<dbReference type="RefSeq" id="WP_090699990.1">
    <property type="nucleotide sequence ID" value="NZ_FNHH01000003.1"/>
</dbReference>
<keyword evidence="1" id="KW-0472">Membrane</keyword>
<evidence type="ECO:0000256" key="1">
    <source>
        <dbReference type="SAM" id="Phobius"/>
    </source>
</evidence>
<feature type="transmembrane region" description="Helical" evidence="1">
    <location>
        <begin position="216"/>
        <end position="238"/>
    </location>
</feature>
<feature type="transmembrane region" description="Helical" evidence="1">
    <location>
        <begin position="288"/>
        <end position="314"/>
    </location>
</feature>
<keyword evidence="3" id="KW-1185">Reference proteome</keyword>
<dbReference type="Proteomes" id="UP000199226">
    <property type="component" value="Unassembled WGS sequence"/>
</dbReference>
<proteinExistence type="predicted"/>
<reference evidence="3" key="1">
    <citation type="submission" date="2016-10" db="EMBL/GenBank/DDBJ databases">
        <authorList>
            <person name="Varghese N."/>
            <person name="Submissions S."/>
        </authorList>
    </citation>
    <scope>NUCLEOTIDE SEQUENCE [LARGE SCALE GENOMIC DNA]</scope>
    <source>
        <strain evidence="3">DSM 24536</strain>
    </source>
</reference>
<dbReference type="STRING" id="990371.SAMN05421813_103159"/>
<sequence>MNSQTKKILSIGIKIAVVGLAFWFIFQKISNNQNIDNFKSLLSTLSISSVLMIMTSVFLLMFLNWFIEALKWKYLVSGIEKISTWKAVESVFCGLTWAVFTPNRIGEYGGRVFFLSPRKRIMGVIAMSVGAIGKMVITNVLGSLALLWFVIRFTGLNSFIDFGLGFLVLVFCSLFLLFYFNIKWVYGLLIKINFLKRFKHFFIILSRYKHSDILRILIYSLSRYLIFTTQYFLIIHFLVPDIQVFDMVMILFVFYFIQSALPSLDLLDIGVRASVATYFFAFVTNQEIAIMAAIASIWLINLIIPAILGSVFVLKLNFFGSSNN</sequence>
<feature type="transmembrane region" description="Helical" evidence="1">
    <location>
        <begin position="7"/>
        <end position="26"/>
    </location>
</feature>
<organism evidence="2 3">
    <name type="scientific">Daejeonella rubra</name>
    <dbReference type="NCBI Taxonomy" id="990371"/>
    <lineage>
        <taxon>Bacteria</taxon>
        <taxon>Pseudomonadati</taxon>
        <taxon>Bacteroidota</taxon>
        <taxon>Sphingobacteriia</taxon>
        <taxon>Sphingobacteriales</taxon>
        <taxon>Sphingobacteriaceae</taxon>
        <taxon>Daejeonella</taxon>
    </lineage>
</organism>
<accession>A0A1G9NRJ2</accession>
<name>A0A1G9NRJ2_9SPHI</name>
<dbReference type="AlphaFoldDB" id="A0A1G9NRJ2"/>
<feature type="transmembrane region" description="Helical" evidence="1">
    <location>
        <begin position="244"/>
        <end position="267"/>
    </location>
</feature>
<protein>
    <recommendedName>
        <fullName evidence="4">Lysylphosphatidylglycerol synthase TM region</fullName>
    </recommendedName>
</protein>
<feature type="transmembrane region" description="Helical" evidence="1">
    <location>
        <begin position="46"/>
        <end position="67"/>
    </location>
</feature>
<dbReference type="EMBL" id="FNHH01000003">
    <property type="protein sequence ID" value="SDL89226.1"/>
    <property type="molecule type" value="Genomic_DNA"/>
</dbReference>
<gene>
    <name evidence="2" type="ORF">SAMN05421813_103159</name>
</gene>
<keyword evidence="1" id="KW-0812">Transmembrane</keyword>
<feature type="transmembrane region" description="Helical" evidence="1">
    <location>
        <begin position="121"/>
        <end position="151"/>
    </location>
</feature>
<evidence type="ECO:0008006" key="4">
    <source>
        <dbReference type="Google" id="ProtNLM"/>
    </source>
</evidence>
<evidence type="ECO:0000313" key="3">
    <source>
        <dbReference type="Proteomes" id="UP000199226"/>
    </source>
</evidence>
<feature type="transmembrane region" description="Helical" evidence="1">
    <location>
        <begin position="163"/>
        <end position="189"/>
    </location>
</feature>
<keyword evidence="1" id="KW-1133">Transmembrane helix</keyword>